<dbReference type="Pfam" id="PF02055">
    <property type="entry name" value="Glyco_hydro_30"/>
    <property type="match status" value="1"/>
</dbReference>
<dbReference type="PRINTS" id="PR00843">
    <property type="entry name" value="GLHYDRLASE30"/>
</dbReference>
<dbReference type="EMBL" id="VSSQ01000367">
    <property type="protein sequence ID" value="MPL92712.1"/>
    <property type="molecule type" value="Genomic_DNA"/>
</dbReference>
<dbReference type="PANTHER" id="PTHR11069:SF23">
    <property type="entry name" value="LYSOSOMAL ACID GLUCOSYLCERAMIDASE"/>
    <property type="match status" value="1"/>
</dbReference>
<dbReference type="InterPro" id="IPR001139">
    <property type="entry name" value="Glyco_hydro_30"/>
</dbReference>
<accession>A0A644VQB6</accession>
<dbReference type="PANTHER" id="PTHR11069">
    <property type="entry name" value="GLUCOSYLCERAMIDASE"/>
    <property type="match status" value="1"/>
</dbReference>
<dbReference type="AlphaFoldDB" id="A0A644VQB6"/>
<evidence type="ECO:0000256" key="1">
    <source>
        <dbReference type="ARBA" id="ARBA00005382"/>
    </source>
</evidence>
<dbReference type="GO" id="GO:0004348">
    <property type="term" value="F:glucosylceramidase activity"/>
    <property type="evidence" value="ECO:0007669"/>
    <property type="project" value="InterPro"/>
</dbReference>
<proteinExistence type="inferred from homology"/>
<dbReference type="Gene3D" id="2.60.40.1180">
    <property type="entry name" value="Golgi alpha-mannosidase II"/>
    <property type="match status" value="1"/>
</dbReference>
<feature type="domain" description="Glycosyl hydrolase family 30 TIM-barrel" evidence="4">
    <location>
        <begin position="66"/>
        <end position="392"/>
    </location>
</feature>
<comment type="similarity">
    <text evidence="1">Belongs to the glycosyl hydrolase 30 family.</text>
</comment>
<evidence type="ECO:0000313" key="5">
    <source>
        <dbReference type="EMBL" id="MPL92712.1"/>
    </source>
</evidence>
<reference evidence="5" key="1">
    <citation type="submission" date="2019-08" db="EMBL/GenBank/DDBJ databases">
        <authorList>
            <person name="Kucharzyk K."/>
            <person name="Murdoch R.W."/>
            <person name="Higgins S."/>
            <person name="Loffler F."/>
        </authorList>
    </citation>
    <scope>NUCLEOTIDE SEQUENCE</scope>
</reference>
<evidence type="ECO:0000259" key="4">
    <source>
        <dbReference type="Pfam" id="PF02055"/>
    </source>
</evidence>
<dbReference type="InterPro" id="IPR013780">
    <property type="entry name" value="Glyco_hydro_b"/>
</dbReference>
<comment type="caution">
    <text evidence="5">The sequence shown here is derived from an EMBL/GenBank/DDBJ whole genome shotgun (WGS) entry which is preliminary data.</text>
</comment>
<evidence type="ECO:0000256" key="2">
    <source>
        <dbReference type="ARBA" id="ARBA00022729"/>
    </source>
</evidence>
<dbReference type="PROSITE" id="PS51257">
    <property type="entry name" value="PROKAR_LIPOPROTEIN"/>
    <property type="match status" value="1"/>
</dbReference>
<keyword evidence="3" id="KW-0378">Hydrolase</keyword>
<gene>
    <name evidence="5" type="ORF">SDC9_38825</name>
</gene>
<dbReference type="GO" id="GO:0006680">
    <property type="term" value="P:glucosylceramide catabolic process"/>
    <property type="evidence" value="ECO:0007669"/>
    <property type="project" value="TreeGrafter"/>
</dbReference>
<evidence type="ECO:0000256" key="3">
    <source>
        <dbReference type="ARBA" id="ARBA00022801"/>
    </source>
</evidence>
<dbReference type="SUPFAM" id="SSF51445">
    <property type="entry name" value="(Trans)glycosidases"/>
    <property type="match status" value="1"/>
</dbReference>
<dbReference type="Gene3D" id="3.20.20.80">
    <property type="entry name" value="Glycosidases"/>
    <property type="match status" value="1"/>
</dbReference>
<keyword evidence="2" id="KW-0732">Signal</keyword>
<dbReference type="GO" id="GO:0016020">
    <property type="term" value="C:membrane"/>
    <property type="evidence" value="ECO:0007669"/>
    <property type="project" value="GOC"/>
</dbReference>
<name>A0A644VQB6_9ZZZZ</name>
<dbReference type="InterPro" id="IPR033453">
    <property type="entry name" value="Glyco_hydro_30_TIM-barrel"/>
</dbReference>
<organism evidence="5">
    <name type="scientific">bioreactor metagenome</name>
    <dbReference type="NCBI Taxonomy" id="1076179"/>
    <lineage>
        <taxon>unclassified sequences</taxon>
        <taxon>metagenomes</taxon>
        <taxon>ecological metagenomes</taxon>
    </lineage>
</organism>
<protein>
    <recommendedName>
        <fullName evidence="4">Glycosyl hydrolase family 30 TIM-barrel domain-containing protein</fullName>
    </recommendedName>
</protein>
<sequence>MKQFLILLFTLIFMGCNSGKGTVQVWSSLPDIGQLLVSSSIPSEISGDEVKDIVEIFPEQTCQTVLGVGAALTHSSAYVFHHFLDSLRRDSLFRVLFTPEGIGINYTRLCVGSSDFSFNLFSYSEKEDFTLGNFSIAEDYKDVIPMLKEILSINPDLQIMVSPWSPPGWMKTSGSMVGGKLRPGCYDVYAEYLIKYLQAYQQEGIEIHTMTVQNEPEYGTAAYPCMDMTADEQKLFIRDHLGPKLSASGLKTKIVLFDHNCDNPDYPISIMNDSIARSYVDGSGFHLYKGEISALCKVKEAHPDKNLYFTEQSGGGWAPDFDQNVRWYAGELFAGAMNCWSKNALLWNLALDENDGPKNFGCQNCWGVVQVSSKGKVKQNAEYYAIGHYGKVVQPNAVRLVSAGEALKGVAFRNPDGSFVYLAVYHGKETGNVRLKCADTMFDYTFRPGEVVSFKWE</sequence>
<dbReference type="InterPro" id="IPR017853">
    <property type="entry name" value="GH"/>
</dbReference>